<dbReference type="InterPro" id="IPR007809">
    <property type="entry name" value="FlgN-like"/>
</dbReference>
<evidence type="ECO:0000256" key="1">
    <source>
        <dbReference type="ARBA" id="ARBA00022795"/>
    </source>
</evidence>
<dbReference type="SUPFAM" id="SSF140566">
    <property type="entry name" value="FlgN-like"/>
    <property type="match status" value="1"/>
</dbReference>
<dbReference type="AlphaFoldDB" id="A0A6J6S900"/>
<gene>
    <name evidence="2" type="ORF">UFOPK2761_00514</name>
</gene>
<dbReference type="EMBL" id="CAEZYQ010000003">
    <property type="protein sequence ID" value="CAB4731158.1"/>
    <property type="molecule type" value="Genomic_DNA"/>
</dbReference>
<reference evidence="2" key="1">
    <citation type="submission" date="2020-05" db="EMBL/GenBank/DDBJ databases">
        <authorList>
            <person name="Chiriac C."/>
            <person name="Salcher M."/>
            <person name="Ghai R."/>
            <person name="Kavagutti S V."/>
        </authorList>
    </citation>
    <scope>NUCLEOTIDE SEQUENCE</scope>
</reference>
<protein>
    <submittedName>
        <fullName evidence="2">Unannotated protein</fullName>
    </submittedName>
</protein>
<name>A0A6J6S900_9ZZZZ</name>
<dbReference type="InterPro" id="IPR036679">
    <property type="entry name" value="FlgN-like_sf"/>
</dbReference>
<proteinExistence type="predicted"/>
<accession>A0A6J6S900</accession>
<sequence>MEKLCLVLWRERELLDTLLYRLEVEQLILASNRTDHLMRAARDVEAVLETLRETEVLRSVAADAAAEEIGCAPNPTLRQLADAAPEPWATILHEHREAFATSTRQITALADSNRDLLTHGYRQAREALAGLGETTEGYSPDGTAVGAAPVARLFDSSL</sequence>
<keyword evidence="1" id="KW-1005">Bacterial flagellum biogenesis</keyword>
<organism evidence="2">
    <name type="scientific">freshwater metagenome</name>
    <dbReference type="NCBI Taxonomy" id="449393"/>
    <lineage>
        <taxon>unclassified sequences</taxon>
        <taxon>metagenomes</taxon>
        <taxon>ecological metagenomes</taxon>
    </lineage>
</organism>
<evidence type="ECO:0000313" key="2">
    <source>
        <dbReference type="EMBL" id="CAB4731158.1"/>
    </source>
</evidence>
<dbReference type="Pfam" id="PF05130">
    <property type="entry name" value="FlgN"/>
    <property type="match status" value="1"/>
</dbReference>
<dbReference type="Gene3D" id="1.20.58.300">
    <property type="entry name" value="FlgN-like"/>
    <property type="match status" value="1"/>
</dbReference>
<dbReference type="GO" id="GO:0044780">
    <property type="term" value="P:bacterial-type flagellum assembly"/>
    <property type="evidence" value="ECO:0007669"/>
    <property type="project" value="InterPro"/>
</dbReference>